<comment type="caution">
    <text evidence="6">The sequence shown here is derived from an EMBL/GenBank/DDBJ whole genome shotgun (WGS) entry which is preliminary data.</text>
</comment>
<dbReference type="SMART" id="SM00382">
    <property type="entry name" value="AAA"/>
    <property type="match status" value="2"/>
</dbReference>
<evidence type="ECO:0000256" key="2">
    <source>
        <dbReference type="ARBA" id="ARBA00022741"/>
    </source>
</evidence>
<evidence type="ECO:0000313" key="6">
    <source>
        <dbReference type="EMBL" id="GGL82900.1"/>
    </source>
</evidence>
<feature type="domain" description="ABC transporter" evidence="5">
    <location>
        <begin position="5"/>
        <end position="234"/>
    </location>
</feature>
<dbReference type="PANTHER" id="PTHR19211">
    <property type="entry name" value="ATP-BINDING TRANSPORT PROTEIN-RELATED"/>
    <property type="match status" value="1"/>
</dbReference>
<dbReference type="InterPro" id="IPR050611">
    <property type="entry name" value="ABCF"/>
</dbReference>
<evidence type="ECO:0000256" key="1">
    <source>
        <dbReference type="ARBA" id="ARBA00022737"/>
    </source>
</evidence>
<dbReference type="Gene3D" id="3.40.50.300">
    <property type="entry name" value="P-loop containing nucleotide triphosphate hydrolases"/>
    <property type="match status" value="2"/>
</dbReference>
<dbReference type="FunFam" id="3.40.50.300:FF:001320">
    <property type="entry name" value="Heme ABC transporter ATP-binding protein"/>
    <property type="match status" value="1"/>
</dbReference>
<dbReference type="EMBL" id="BMLF01000001">
    <property type="protein sequence ID" value="GGL82900.1"/>
    <property type="molecule type" value="Genomic_DNA"/>
</dbReference>
<dbReference type="PROSITE" id="PS50893">
    <property type="entry name" value="ABC_TRANSPORTER_2"/>
    <property type="match status" value="2"/>
</dbReference>
<organism evidence="6 7">
    <name type="scientific">Pseudooceanicola nanhaiensis</name>
    <dbReference type="NCBI Taxonomy" id="375761"/>
    <lineage>
        <taxon>Bacteria</taxon>
        <taxon>Pseudomonadati</taxon>
        <taxon>Pseudomonadota</taxon>
        <taxon>Alphaproteobacteria</taxon>
        <taxon>Rhodobacterales</taxon>
        <taxon>Paracoccaceae</taxon>
        <taxon>Pseudooceanicola</taxon>
    </lineage>
</organism>
<evidence type="ECO:0000313" key="7">
    <source>
        <dbReference type="Proteomes" id="UP000649829"/>
    </source>
</evidence>
<reference evidence="6" key="2">
    <citation type="submission" date="2020-09" db="EMBL/GenBank/DDBJ databases">
        <authorList>
            <person name="Sun Q."/>
            <person name="Zhou Y."/>
        </authorList>
    </citation>
    <scope>NUCLEOTIDE SEQUENCE</scope>
    <source>
        <strain evidence="6">CGMCC 1.6293</strain>
    </source>
</reference>
<dbReference type="PROSITE" id="PS00211">
    <property type="entry name" value="ABC_TRANSPORTER_1"/>
    <property type="match status" value="1"/>
</dbReference>
<dbReference type="CDD" id="cd03221">
    <property type="entry name" value="ABCF_EF-3"/>
    <property type="match status" value="1"/>
</dbReference>
<dbReference type="InterPro" id="IPR017871">
    <property type="entry name" value="ABC_transporter-like_CS"/>
</dbReference>
<sequence>MPSLITLSELSLTRPDGSPLLSDITLRFGAERCGLVGRNGTGKSTLLRVIAGELAPARGVVRLDGRIGLLRQETGAAGGTIADLFAARAGLAVLARAEAGTASLADLERADWTLAERIAAALARFDLDIPPETPLAALSGGQRTRAGLAALVFDAPDLLLLDEPTNNLDRAGRDAVAALLENWTGGAVVVSHDRALLERMDAIVELSALGAIRYGGNYGAYRAQKAVELEAAEHDLAEAAKRRDEAARRARQAAERKARRDGAGKRKRARGDQPKILLDAMKERSEASGGAHARLRDARRAESEAALDAAREKVEILRPVAMDLPASGLPAARTVLRAEALTGGHDPAEPPVRRLDLTVTGPERLAVTGPNGSGKTTLLSLLTGALQPLSGRAEILVPHARLDQSVTLLDPGASILENVRRLDPGTTDNAARAALARFDFRADDGLRQVGTLSGGERLRAGLACTLGRAVPPQLLILDEPTNHLDLDALTALEAALLGYDGALVIVSHDSYFMEQIGVDRVLSMAATAGPRGSHTR</sequence>
<accession>A0A917WA26</accession>
<dbReference type="Proteomes" id="UP000649829">
    <property type="component" value="Unassembled WGS sequence"/>
</dbReference>
<gene>
    <name evidence="6" type="ORF">GCM10011534_01270</name>
</gene>
<dbReference type="InterPro" id="IPR003593">
    <property type="entry name" value="AAA+_ATPase"/>
</dbReference>
<feature type="domain" description="ABC transporter" evidence="5">
    <location>
        <begin position="336"/>
        <end position="535"/>
    </location>
</feature>
<dbReference type="AlphaFoldDB" id="A0A917WA26"/>
<feature type="region of interest" description="Disordered" evidence="4">
    <location>
        <begin position="240"/>
        <end position="297"/>
    </location>
</feature>
<dbReference type="PANTHER" id="PTHR19211:SF6">
    <property type="entry name" value="BLL7188 PROTEIN"/>
    <property type="match status" value="1"/>
</dbReference>
<keyword evidence="2" id="KW-0547">Nucleotide-binding</keyword>
<dbReference type="GO" id="GO:0005524">
    <property type="term" value="F:ATP binding"/>
    <property type="evidence" value="ECO:0007669"/>
    <property type="project" value="UniProtKB-KW"/>
</dbReference>
<dbReference type="Pfam" id="PF00005">
    <property type="entry name" value="ABC_tran"/>
    <property type="match status" value="2"/>
</dbReference>
<dbReference type="InterPro" id="IPR003439">
    <property type="entry name" value="ABC_transporter-like_ATP-bd"/>
</dbReference>
<keyword evidence="7" id="KW-1185">Reference proteome</keyword>
<evidence type="ECO:0000256" key="4">
    <source>
        <dbReference type="SAM" id="MobiDB-lite"/>
    </source>
</evidence>
<protein>
    <submittedName>
        <fullName evidence="6">ABC transporter</fullName>
    </submittedName>
</protein>
<keyword evidence="3" id="KW-0067">ATP-binding</keyword>
<feature type="compositionally biased region" description="Basic and acidic residues" evidence="4">
    <location>
        <begin position="240"/>
        <end position="264"/>
    </location>
</feature>
<dbReference type="GO" id="GO:0016887">
    <property type="term" value="F:ATP hydrolysis activity"/>
    <property type="evidence" value="ECO:0007669"/>
    <property type="project" value="InterPro"/>
</dbReference>
<keyword evidence="1" id="KW-0677">Repeat</keyword>
<evidence type="ECO:0000259" key="5">
    <source>
        <dbReference type="PROSITE" id="PS50893"/>
    </source>
</evidence>
<dbReference type="InterPro" id="IPR027417">
    <property type="entry name" value="P-loop_NTPase"/>
</dbReference>
<dbReference type="SUPFAM" id="SSF52540">
    <property type="entry name" value="P-loop containing nucleoside triphosphate hydrolases"/>
    <property type="match status" value="2"/>
</dbReference>
<proteinExistence type="predicted"/>
<reference evidence="6" key="1">
    <citation type="journal article" date="2014" name="Int. J. Syst. Evol. Microbiol.">
        <title>Complete genome sequence of Corynebacterium casei LMG S-19264T (=DSM 44701T), isolated from a smear-ripened cheese.</title>
        <authorList>
            <consortium name="US DOE Joint Genome Institute (JGI-PGF)"/>
            <person name="Walter F."/>
            <person name="Albersmeier A."/>
            <person name="Kalinowski J."/>
            <person name="Ruckert C."/>
        </authorList>
    </citation>
    <scope>NUCLEOTIDE SEQUENCE</scope>
    <source>
        <strain evidence="6">CGMCC 1.6293</strain>
    </source>
</reference>
<dbReference type="RefSeq" id="WP_028285104.1">
    <property type="nucleotide sequence ID" value="NZ_BMLF01000001.1"/>
</dbReference>
<name>A0A917WA26_9RHOB</name>
<evidence type="ECO:0000256" key="3">
    <source>
        <dbReference type="ARBA" id="ARBA00022840"/>
    </source>
</evidence>